<protein>
    <recommendedName>
        <fullName evidence="4">BTB domain-containing protein</fullName>
    </recommendedName>
</protein>
<evidence type="ECO:0008006" key="4">
    <source>
        <dbReference type="Google" id="ProtNLM"/>
    </source>
</evidence>
<evidence type="ECO:0000313" key="2">
    <source>
        <dbReference type="EMBL" id="TFK80409.1"/>
    </source>
</evidence>
<dbReference type="EMBL" id="ML211779">
    <property type="protein sequence ID" value="TFK80409.1"/>
    <property type="molecule type" value="Genomic_DNA"/>
</dbReference>
<name>A0A5C3NUD9_9APHY</name>
<dbReference type="STRING" id="1314778.A0A5C3NUD9"/>
<evidence type="ECO:0000313" key="3">
    <source>
        <dbReference type="Proteomes" id="UP000308197"/>
    </source>
</evidence>
<dbReference type="AlphaFoldDB" id="A0A5C3NUD9"/>
<evidence type="ECO:0000256" key="1">
    <source>
        <dbReference type="SAM" id="MobiDB-lite"/>
    </source>
</evidence>
<reference evidence="2 3" key="1">
    <citation type="journal article" date="2019" name="Nat. Ecol. Evol.">
        <title>Megaphylogeny resolves global patterns of mushroom evolution.</title>
        <authorList>
            <person name="Varga T."/>
            <person name="Krizsan K."/>
            <person name="Foldi C."/>
            <person name="Dima B."/>
            <person name="Sanchez-Garcia M."/>
            <person name="Sanchez-Ramirez S."/>
            <person name="Szollosi G.J."/>
            <person name="Szarkandi J.G."/>
            <person name="Papp V."/>
            <person name="Albert L."/>
            <person name="Andreopoulos W."/>
            <person name="Angelini C."/>
            <person name="Antonin V."/>
            <person name="Barry K.W."/>
            <person name="Bougher N.L."/>
            <person name="Buchanan P."/>
            <person name="Buyck B."/>
            <person name="Bense V."/>
            <person name="Catcheside P."/>
            <person name="Chovatia M."/>
            <person name="Cooper J."/>
            <person name="Damon W."/>
            <person name="Desjardin D."/>
            <person name="Finy P."/>
            <person name="Geml J."/>
            <person name="Haridas S."/>
            <person name="Hughes K."/>
            <person name="Justo A."/>
            <person name="Karasinski D."/>
            <person name="Kautmanova I."/>
            <person name="Kiss B."/>
            <person name="Kocsube S."/>
            <person name="Kotiranta H."/>
            <person name="LaButti K.M."/>
            <person name="Lechner B.E."/>
            <person name="Liimatainen K."/>
            <person name="Lipzen A."/>
            <person name="Lukacs Z."/>
            <person name="Mihaltcheva S."/>
            <person name="Morgado L.N."/>
            <person name="Niskanen T."/>
            <person name="Noordeloos M.E."/>
            <person name="Ohm R.A."/>
            <person name="Ortiz-Santana B."/>
            <person name="Ovrebo C."/>
            <person name="Racz N."/>
            <person name="Riley R."/>
            <person name="Savchenko A."/>
            <person name="Shiryaev A."/>
            <person name="Soop K."/>
            <person name="Spirin V."/>
            <person name="Szebenyi C."/>
            <person name="Tomsovsky M."/>
            <person name="Tulloss R.E."/>
            <person name="Uehling J."/>
            <person name="Grigoriev I.V."/>
            <person name="Vagvolgyi C."/>
            <person name="Papp T."/>
            <person name="Martin F.M."/>
            <person name="Miettinen O."/>
            <person name="Hibbett D.S."/>
            <person name="Nagy L.G."/>
        </authorList>
    </citation>
    <scope>NUCLEOTIDE SEQUENCE [LARGE SCALE GENOMIC DNA]</scope>
    <source>
        <strain evidence="2 3">HHB13444</strain>
    </source>
</reference>
<dbReference type="InParanoid" id="A0A5C3NUD9"/>
<feature type="region of interest" description="Disordered" evidence="1">
    <location>
        <begin position="1"/>
        <end position="22"/>
    </location>
</feature>
<keyword evidence="3" id="KW-1185">Reference proteome</keyword>
<gene>
    <name evidence="2" type="ORF">K466DRAFT_591868</name>
</gene>
<sequence length="325" mass="35768">MPDPLPVTPYQLPTPPASDDALKFPVQSRDDVQEHANNDSRNIPVSMSTTFHPTSDILSTRPDTILLSSDGVVFYVDHAVMLAQSKNDWNYTLSPAASRSESNTSSSPKVVPCPEPASVLNIVLHVAYGISELCESYKPNIDVLSAAVDAMSTYGLSPAEHLAPSTPLYELILAQAPTKPVVAFALAASHDLYDLAAPISTHLLSFPLHSLTDALSLKIGPLYLKKLIFLQLSRGEALRELLRTPPHPHPPADDCVLTDERGLARAWMLTAAYLAWERRPDIRTSEIEAAFLPLEERLSCTLCKQNLMERVKQVVVQWSMVKRTI</sequence>
<organism evidence="2 3">
    <name type="scientific">Polyporus arcularius HHB13444</name>
    <dbReference type="NCBI Taxonomy" id="1314778"/>
    <lineage>
        <taxon>Eukaryota</taxon>
        <taxon>Fungi</taxon>
        <taxon>Dikarya</taxon>
        <taxon>Basidiomycota</taxon>
        <taxon>Agaricomycotina</taxon>
        <taxon>Agaricomycetes</taxon>
        <taxon>Polyporales</taxon>
        <taxon>Polyporaceae</taxon>
        <taxon>Polyporus</taxon>
    </lineage>
</organism>
<proteinExistence type="predicted"/>
<dbReference type="Proteomes" id="UP000308197">
    <property type="component" value="Unassembled WGS sequence"/>
</dbReference>
<feature type="compositionally biased region" description="Pro residues" evidence="1">
    <location>
        <begin position="1"/>
        <end position="16"/>
    </location>
</feature>
<accession>A0A5C3NUD9</accession>